<dbReference type="STRING" id="452637.Oter_3593"/>
<evidence type="ECO:0000313" key="2">
    <source>
        <dbReference type="Proteomes" id="UP000007013"/>
    </source>
</evidence>
<reference evidence="1 2" key="1">
    <citation type="journal article" date="2011" name="J. Bacteriol.">
        <title>Genome sequence of the verrucomicrobium Opitutus terrae PB90-1, an abundant inhabitant of rice paddy soil ecosystems.</title>
        <authorList>
            <person name="van Passel M.W."/>
            <person name="Kant R."/>
            <person name="Palva A."/>
            <person name="Copeland A."/>
            <person name="Lucas S."/>
            <person name="Lapidus A."/>
            <person name="Glavina del Rio T."/>
            <person name="Pitluck S."/>
            <person name="Goltsman E."/>
            <person name="Clum A."/>
            <person name="Sun H."/>
            <person name="Schmutz J."/>
            <person name="Larimer F.W."/>
            <person name="Land M.L."/>
            <person name="Hauser L."/>
            <person name="Kyrpides N."/>
            <person name="Mikhailova N."/>
            <person name="Richardson P.P."/>
            <person name="Janssen P.H."/>
            <person name="de Vos W.M."/>
            <person name="Smidt H."/>
        </authorList>
    </citation>
    <scope>NUCLEOTIDE SEQUENCE [LARGE SCALE GENOMIC DNA]</scope>
    <source>
        <strain evidence="2">DSM 11246 / JCM 15787 / PB90-1</strain>
    </source>
</reference>
<gene>
    <name evidence="1" type="ordered locus">Oter_3593</name>
</gene>
<evidence type="ECO:0000313" key="1">
    <source>
        <dbReference type="EMBL" id="ACB76870.1"/>
    </source>
</evidence>
<dbReference type="Proteomes" id="UP000007013">
    <property type="component" value="Chromosome"/>
</dbReference>
<accession>B1ZWB8</accession>
<dbReference type="eggNOG" id="ENOG503265N">
    <property type="taxonomic scope" value="Bacteria"/>
</dbReference>
<dbReference type="RefSeq" id="WP_012376399.1">
    <property type="nucleotide sequence ID" value="NC_010571.1"/>
</dbReference>
<protein>
    <submittedName>
        <fullName evidence="1">Uncharacterized protein</fullName>
    </submittedName>
</protein>
<organism evidence="1 2">
    <name type="scientific">Opitutus terrae (strain DSM 11246 / JCM 15787 / PB90-1)</name>
    <dbReference type="NCBI Taxonomy" id="452637"/>
    <lineage>
        <taxon>Bacteria</taxon>
        <taxon>Pseudomonadati</taxon>
        <taxon>Verrucomicrobiota</taxon>
        <taxon>Opitutia</taxon>
        <taxon>Opitutales</taxon>
        <taxon>Opitutaceae</taxon>
        <taxon>Opitutus</taxon>
    </lineage>
</organism>
<keyword evidence="2" id="KW-1185">Reference proteome</keyword>
<name>B1ZWB8_OPITP</name>
<sequence>MPIRSDLQWLIDSSQPSAPAAPAAASSPVCAMNTTPSTPSTVAKEWDQLRTAFASSLLVNTPLHSLAQNLDGLEWPIRGANETPAAYIDLGYDELVSTLTNRGQPAAASLLVQILRETLAFDQPFGEMVQQTEASAARDNPLLRNLARLGIPENFPLELTSLDDSARQLCRLESVGTIGEFAVFAQRLAQGVIIGGDLRRMLNALAHFDEATLATIVPFRVGSTGVHLAEALAQAARSPTPEEQVARTLAWFSAEFASWREQAAADRKFLPRQFSFLSDLRLEEHLSQLLAPHLRSARPDSTFGAKLRRWLHL</sequence>
<dbReference type="EMBL" id="CP001032">
    <property type="protein sequence ID" value="ACB76870.1"/>
    <property type="molecule type" value="Genomic_DNA"/>
</dbReference>
<dbReference type="AlphaFoldDB" id="B1ZWB8"/>
<dbReference type="HOGENOM" id="CLU_888066_0_0_0"/>
<proteinExistence type="predicted"/>
<dbReference type="OrthoDB" id="185589at2"/>
<dbReference type="KEGG" id="ote:Oter_3593"/>